<dbReference type="Proteomes" id="UP001583193">
    <property type="component" value="Unassembled WGS sequence"/>
</dbReference>
<evidence type="ECO:0000313" key="4">
    <source>
        <dbReference type="Proteomes" id="UP001583193"/>
    </source>
</evidence>
<evidence type="ECO:0000256" key="2">
    <source>
        <dbReference type="SAM" id="SignalP"/>
    </source>
</evidence>
<feature type="signal peptide" evidence="2">
    <location>
        <begin position="1"/>
        <end position="18"/>
    </location>
</feature>
<comment type="caution">
    <text evidence="3">The sequence shown here is derived from an EMBL/GenBank/DDBJ whole genome shotgun (WGS) entry which is preliminary data.</text>
</comment>
<proteinExistence type="predicted"/>
<evidence type="ECO:0000313" key="3">
    <source>
        <dbReference type="EMBL" id="KAL1864817.1"/>
    </source>
</evidence>
<accession>A0ABR3WMX0</accession>
<dbReference type="EMBL" id="JAVDPF010000069">
    <property type="protein sequence ID" value="KAL1864817.1"/>
    <property type="molecule type" value="Genomic_DNA"/>
</dbReference>
<sequence>MLVISGLLAVLIIPRTTMYEAWKDLITEWLRSTRAKLRPSRGDDESISDDGDVEAAGLRNLDAGQMPPSLISETDTALSRDTSKTTTQFIN</sequence>
<feature type="chain" id="PRO_5045954030" evidence="2">
    <location>
        <begin position="19"/>
        <end position="91"/>
    </location>
</feature>
<gene>
    <name evidence="3" type="ORF">Plec18167_009649</name>
</gene>
<feature type="region of interest" description="Disordered" evidence="1">
    <location>
        <begin position="62"/>
        <end position="91"/>
    </location>
</feature>
<reference evidence="3 4" key="1">
    <citation type="journal article" date="2024" name="IMA Fungus">
        <title>IMA Genome - F19 : A genome assembly and annotation guide to empower mycologists, including annotated draft genome sequences of Ceratocystis pirilliformis, Diaporthe australafricana, Fusarium ophioides, Paecilomyces lecythidis, and Sporothrix stenoceras.</title>
        <authorList>
            <person name="Aylward J."/>
            <person name="Wilson A.M."/>
            <person name="Visagie C.M."/>
            <person name="Spraker J."/>
            <person name="Barnes I."/>
            <person name="Buitendag C."/>
            <person name="Ceriani C."/>
            <person name="Del Mar Angel L."/>
            <person name="du Plessis D."/>
            <person name="Fuchs T."/>
            <person name="Gasser K."/>
            <person name="Kramer D."/>
            <person name="Li W."/>
            <person name="Munsamy K."/>
            <person name="Piso A."/>
            <person name="Price J.L."/>
            <person name="Sonnekus B."/>
            <person name="Thomas C."/>
            <person name="van der Nest A."/>
            <person name="van Dijk A."/>
            <person name="van Heerden A."/>
            <person name="van Vuuren N."/>
            <person name="Yilmaz N."/>
            <person name="Duong T.A."/>
            <person name="van der Merwe N.A."/>
            <person name="Wingfield M.J."/>
            <person name="Wingfield B.D."/>
        </authorList>
    </citation>
    <scope>NUCLEOTIDE SEQUENCE [LARGE SCALE GENOMIC DNA]</scope>
    <source>
        <strain evidence="3 4">CMW 18167</strain>
    </source>
</reference>
<organism evidence="3 4">
    <name type="scientific">Paecilomyces lecythidis</name>
    <dbReference type="NCBI Taxonomy" id="3004212"/>
    <lineage>
        <taxon>Eukaryota</taxon>
        <taxon>Fungi</taxon>
        <taxon>Dikarya</taxon>
        <taxon>Ascomycota</taxon>
        <taxon>Pezizomycotina</taxon>
        <taxon>Eurotiomycetes</taxon>
        <taxon>Eurotiomycetidae</taxon>
        <taxon>Eurotiales</taxon>
        <taxon>Thermoascaceae</taxon>
        <taxon>Paecilomyces</taxon>
    </lineage>
</organism>
<protein>
    <submittedName>
        <fullName evidence="3">Uncharacterized protein</fullName>
    </submittedName>
</protein>
<evidence type="ECO:0000256" key="1">
    <source>
        <dbReference type="SAM" id="MobiDB-lite"/>
    </source>
</evidence>
<feature type="compositionally biased region" description="Polar residues" evidence="1">
    <location>
        <begin position="71"/>
        <end position="91"/>
    </location>
</feature>
<keyword evidence="4" id="KW-1185">Reference proteome</keyword>
<keyword evidence="2" id="KW-0732">Signal</keyword>
<name>A0ABR3WMX0_9EURO</name>